<name>A0A7Z2MPX0_VIBPH</name>
<feature type="transmembrane region" description="Helical" evidence="1">
    <location>
        <begin position="20"/>
        <end position="38"/>
    </location>
</feature>
<keyword evidence="1" id="KW-0472">Membrane</keyword>
<keyword evidence="1" id="KW-1133">Transmembrane helix</keyword>
<evidence type="ECO:0000256" key="1">
    <source>
        <dbReference type="SAM" id="Phobius"/>
    </source>
</evidence>
<protein>
    <submittedName>
        <fullName evidence="2">Uncharacterized protein</fullName>
    </submittedName>
</protein>
<dbReference type="EMBL" id="CP034298">
    <property type="protein sequence ID" value="QHH08503.1"/>
    <property type="molecule type" value="Genomic_DNA"/>
</dbReference>
<proteinExistence type="predicted"/>
<accession>A0A7Z2MPX0</accession>
<reference evidence="4 5" key="2">
    <citation type="submission" date="2018-12" db="EMBL/GenBank/DDBJ databases">
        <title>Genomic insights into the evolutionary origins and pathogenicity of five Vibrio parahaemolyticus strains isolated from the shrimp with acute hepatopancreatic necrosis disease (AHPND).</title>
        <authorList>
            <person name="Yang Q."/>
            <person name="Dong X."/>
            <person name="Xie G."/>
            <person name="Fu S."/>
            <person name="Zou P."/>
            <person name="Sun J."/>
            <person name="Wang Y."/>
            <person name="Huang J."/>
        </authorList>
    </citation>
    <scope>NUCLEOTIDE SEQUENCE [LARGE SCALE GENOMIC DNA]</scope>
    <source>
        <strain evidence="4 5">20160303005-1</strain>
    </source>
</reference>
<keyword evidence="1" id="KW-0812">Transmembrane</keyword>
<dbReference type="EMBL" id="DACQKT010000083">
    <property type="protein sequence ID" value="HAS6680681.1"/>
    <property type="molecule type" value="Genomic_DNA"/>
</dbReference>
<dbReference type="EMBL" id="DACQKT010000010">
    <property type="protein sequence ID" value="HAS6678835.1"/>
    <property type="molecule type" value="Genomic_DNA"/>
</dbReference>
<evidence type="ECO:0000313" key="2">
    <source>
        <dbReference type="EMBL" id="HAS6678835.1"/>
    </source>
</evidence>
<organism evidence="2">
    <name type="scientific">Vibrio parahaemolyticus</name>
    <dbReference type="NCBI Taxonomy" id="670"/>
    <lineage>
        <taxon>Bacteria</taxon>
        <taxon>Pseudomonadati</taxon>
        <taxon>Pseudomonadota</taxon>
        <taxon>Gammaproteobacteria</taxon>
        <taxon>Vibrionales</taxon>
        <taxon>Vibrionaceae</taxon>
        <taxon>Vibrio</taxon>
    </lineage>
</organism>
<sequence>MDNFFLIPGLSQLMNGFRTVNALDVLLFLLCLIGVAFLQNMSPIMEKIIEPCAFPILIY</sequence>
<dbReference type="Proteomes" id="UP000856022">
    <property type="component" value="Unassembled WGS sequence"/>
</dbReference>
<gene>
    <name evidence="4" type="ORF">EHC69_03570</name>
    <name evidence="2" type="ORF">I7278_18710</name>
    <name evidence="3" type="ORF">I7278_28410</name>
</gene>
<dbReference type="AlphaFoldDB" id="A0A7Z2MPX0"/>
<dbReference type="Proteomes" id="UP000464718">
    <property type="component" value="Chromosome i"/>
</dbReference>
<evidence type="ECO:0000313" key="4">
    <source>
        <dbReference type="EMBL" id="QHH08503.1"/>
    </source>
</evidence>
<evidence type="ECO:0000313" key="5">
    <source>
        <dbReference type="Proteomes" id="UP000464718"/>
    </source>
</evidence>
<reference evidence="2" key="3">
    <citation type="submission" date="2019-12" db="EMBL/GenBank/DDBJ databases">
        <authorList>
            <consortium name="NCBI Pathogen Detection Project"/>
        </authorList>
    </citation>
    <scope>NUCLEOTIDE SEQUENCE</scope>
    <source>
        <strain evidence="2">1930</strain>
    </source>
</reference>
<evidence type="ECO:0000313" key="3">
    <source>
        <dbReference type="EMBL" id="HAS6680681.1"/>
    </source>
</evidence>
<reference evidence="2" key="1">
    <citation type="journal article" date="2018" name="Genome Biol.">
        <title>SKESA: strategic k-mer extension for scrupulous assemblies.</title>
        <authorList>
            <person name="Souvorov A."/>
            <person name="Agarwala R."/>
            <person name="Lipman D.J."/>
        </authorList>
    </citation>
    <scope>NUCLEOTIDE SEQUENCE</scope>
    <source>
        <strain evidence="2">1930</strain>
    </source>
</reference>